<dbReference type="AlphaFoldDB" id="A0A679DRQ5"/>
<dbReference type="EMBL" id="LC492132">
    <property type="protein sequence ID" value="BBM05084.1"/>
    <property type="molecule type" value="Genomic_DNA"/>
</dbReference>
<evidence type="ECO:0000313" key="7">
    <source>
        <dbReference type="EMBL" id="BBM05084.1"/>
    </source>
</evidence>
<dbReference type="InterPro" id="IPR036864">
    <property type="entry name" value="Zn2-C6_fun-type_DNA-bd_sf"/>
</dbReference>
<reference evidence="7" key="1">
    <citation type="journal article" date="2019" name="Bioorg. Med. Chem. Lett.">
        <title>Functional expression of a highly-reducing polyketide synthase of Emericella variecolor IFM42010, an asteltoxin-producing strain, resulted in production of two polyenoic beta-ketolactones with opposite stereochemistry.</title>
        <authorList>
            <person name="Hashimoto M."/>
            <person name="Ichijo H."/>
            <person name="Fujiwara K."/>
            <person name="Sugasawa H."/>
            <person name="Abo S."/>
            <person name="Matsudo K."/>
            <person name="Uchiyama N."/>
            <person name="Goda Y."/>
            <person name="Fujii I."/>
        </authorList>
    </citation>
    <scope>NUCLEOTIDE SEQUENCE</scope>
    <source>
        <strain evidence="7">IFM 42010</strain>
    </source>
</reference>
<dbReference type="GO" id="GO:0003677">
    <property type="term" value="F:DNA binding"/>
    <property type="evidence" value="ECO:0007669"/>
    <property type="project" value="UniProtKB-KW"/>
</dbReference>
<keyword evidence="3" id="KW-0804">Transcription</keyword>
<name>A0A679DRQ5_EMEVA</name>
<keyword evidence="2" id="KW-0238">DNA-binding</keyword>
<evidence type="ECO:0000256" key="5">
    <source>
        <dbReference type="SAM" id="MobiDB-lite"/>
    </source>
</evidence>
<evidence type="ECO:0000256" key="1">
    <source>
        <dbReference type="ARBA" id="ARBA00023015"/>
    </source>
</evidence>
<dbReference type="SUPFAM" id="SSF57701">
    <property type="entry name" value="Zn2/Cys6 DNA-binding domain"/>
    <property type="match status" value="1"/>
</dbReference>
<feature type="domain" description="Zn(2)-C6 fungal-type" evidence="6">
    <location>
        <begin position="17"/>
        <end position="51"/>
    </location>
</feature>
<dbReference type="InterPro" id="IPR001138">
    <property type="entry name" value="Zn2Cys6_DnaBD"/>
</dbReference>
<organism evidence="7">
    <name type="scientific">Emericella variicolor</name>
    <name type="common">Aspergillus stellatus</name>
    <dbReference type="NCBI Taxonomy" id="1549217"/>
    <lineage>
        <taxon>Eukaryota</taxon>
        <taxon>Fungi</taxon>
        <taxon>Dikarya</taxon>
        <taxon>Ascomycota</taxon>
        <taxon>Pezizomycotina</taxon>
        <taxon>Eurotiomycetes</taxon>
        <taxon>Eurotiomycetidae</taxon>
        <taxon>Eurotiales</taxon>
        <taxon>Aspergillaceae</taxon>
        <taxon>Aspergillus</taxon>
        <taxon>Aspergillus subgen. Nidulantes</taxon>
    </lineage>
</organism>
<dbReference type="SMART" id="SM00066">
    <property type="entry name" value="GAL4"/>
    <property type="match status" value="1"/>
</dbReference>
<dbReference type="GO" id="GO:0008270">
    <property type="term" value="F:zinc ion binding"/>
    <property type="evidence" value="ECO:0007669"/>
    <property type="project" value="InterPro"/>
</dbReference>
<evidence type="ECO:0000259" key="6">
    <source>
        <dbReference type="PROSITE" id="PS50048"/>
    </source>
</evidence>
<proteinExistence type="predicted"/>
<feature type="compositionally biased region" description="Polar residues" evidence="5">
    <location>
        <begin position="50"/>
        <end position="81"/>
    </location>
</feature>
<feature type="region of interest" description="Disordered" evidence="5">
    <location>
        <begin position="50"/>
        <end position="90"/>
    </location>
</feature>
<dbReference type="PROSITE" id="PS50048">
    <property type="entry name" value="ZN2_CY6_FUNGAL_2"/>
    <property type="match status" value="1"/>
</dbReference>
<evidence type="ECO:0000256" key="2">
    <source>
        <dbReference type="ARBA" id="ARBA00023125"/>
    </source>
</evidence>
<keyword evidence="1" id="KW-0805">Transcription regulation</keyword>
<keyword evidence="4" id="KW-0539">Nucleus</keyword>
<dbReference type="PROSITE" id="PS00463">
    <property type="entry name" value="ZN2_CY6_FUNGAL_1"/>
    <property type="match status" value="1"/>
</dbReference>
<dbReference type="CDD" id="cd00067">
    <property type="entry name" value="GAL4"/>
    <property type="match status" value="1"/>
</dbReference>
<protein>
    <submittedName>
        <fullName evidence="7">Putative transcriptional regulator</fullName>
    </submittedName>
</protein>
<evidence type="ECO:0000256" key="3">
    <source>
        <dbReference type="ARBA" id="ARBA00023163"/>
    </source>
</evidence>
<dbReference type="Pfam" id="PF00172">
    <property type="entry name" value="Zn_clus"/>
    <property type="match status" value="1"/>
</dbReference>
<dbReference type="GO" id="GO:0000981">
    <property type="term" value="F:DNA-binding transcription factor activity, RNA polymerase II-specific"/>
    <property type="evidence" value="ECO:0007669"/>
    <property type="project" value="InterPro"/>
</dbReference>
<sequence>MSDQQTQAQQPPKKRAACDRCRTQKLRCLRVSGHPNDHCIRCVRSQMECITSSSKRPGRPRNSTNTPRQQQPTPSPNTGIETNPALPAIDIPPQSLENVDDWFNFGSLDTDYEICSAPWTSVDSGFESGFPMEGVATSMSSLSTPPLQTASTPAFLTTMPTHTPIHDHFQDDPCDQLPLPGPQPFAANFDHGLHLSQLQRELSKQLYTLTSMPWDMTKVMQLTCFQAPGTSAPSSPSQDDLKSNPLAKIAKTSAEFAQLLCSVQSPIAGDGGSNTSKASSPLSSIHPRLSMPDLLTILSCHMLTISIYDSIFSHFTEQASHNPGAVNIVLQSAPKLYLGGIAVPPRLELLSHLLYCITASQLRPIEMLLGLPDECCVSLKRNSASKDKQTGLFSGQSGQLLFSTLMQVETERATEDRGGLGVIESLKEKIRLIQGLE</sequence>
<accession>A0A679DRQ5</accession>
<dbReference type="Gene3D" id="4.10.240.10">
    <property type="entry name" value="Zn(2)-C6 fungal-type DNA-binding domain"/>
    <property type="match status" value="1"/>
</dbReference>
<evidence type="ECO:0000256" key="4">
    <source>
        <dbReference type="ARBA" id="ARBA00023242"/>
    </source>
</evidence>